<keyword evidence="2" id="KW-1185">Reference proteome</keyword>
<evidence type="ECO:0000313" key="2">
    <source>
        <dbReference type="Proteomes" id="UP000225706"/>
    </source>
</evidence>
<reference evidence="2" key="1">
    <citation type="journal article" date="2017" name="bioRxiv">
        <title>Comparative analysis of the genomes of Stylophora pistillata and Acropora digitifera provides evidence for extensive differences between species of corals.</title>
        <authorList>
            <person name="Voolstra C.R."/>
            <person name="Li Y."/>
            <person name="Liew Y.J."/>
            <person name="Baumgarten S."/>
            <person name="Zoccola D."/>
            <person name="Flot J.-F."/>
            <person name="Tambutte S."/>
            <person name="Allemand D."/>
            <person name="Aranda M."/>
        </authorList>
    </citation>
    <scope>NUCLEOTIDE SEQUENCE [LARGE SCALE GENOMIC DNA]</scope>
</reference>
<dbReference type="AlphaFoldDB" id="A0A2B4S4W8"/>
<proteinExistence type="predicted"/>
<dbReference type="Proteomes" id="UP000225706">
    <property type="component" value="Unassembled WGS sequence"/>
</dbReference>
<name>A0A2B4S4W8_STYPI</name>
<protein>
    <submittedName>
        <fullName evidence="1">Uncharacterized protein</fullName>
    </submittedName>
</protein>
<evidence type="ECO:0000313" key="1">
    <source>
        <dbReference type="EMBL" id="PFX24093.1"/>
    </source>
</evidence>
<dbReference type="EMBL" id="LSMT01000186">
    <property type="protein sequence ID" value="PFX24093.1"/>
    <property type="molecule type" value="Genomic_DNA"/>
</dbReference>
<comment type="caution">
    <text evidence="1">The sequence shown here is derived from an EMBL/GenBank/DDBJ whole genome shotgun (WGS) entry which is preliminary data.</text>
</comment>
<organism evidence="1 2">
    <name type="scientific">Stylophora pistillata</name>
    <name type="common">Smooth cauliflower coral</name>
    <dbReference type="NCBI Taxonomy" id="50429"/>
    <lineage>
        <taxon>Eukaryota</taxon>
        <taxon>Metazoa</taxon>
        <taxon>Cnidaria</taxon>
        <taxon>Anthozoa</taxon>
        <taxon>Hexacorallia</taxon>
        <taxon>Scleractinia</taxon>
        <taxon>Astrocoeniina</taxon>
        <taxon>Pocilloporidae</taxon>
        <taxon>Stylophora</taxon>
    </lineage>
</organism>
<gene>
    <name evidence="1" type="ORF">AWC38_SpisGene11304</name>
</gene>
<sequence>MVKGMEISYSVCELKRLRSLYESTRSRVIIMYDIACLLAHHLKCSSLESLLEVLMLSYPYSILFLWAQGIMPGVTLKAKFARAEPLLQDVSAKLEELAEKLPGLILPSGTNHMSACSSCLKNPGILGVEVPPTKFMLYISEYLSFSKVINLVKGEIPTYPFEKGWPSNCHKARKADQQSREVHPQNFVRSKWVSSQGCTPNSLLRILNFLFDAKDPRSSICSEFQEEGDTVPALVRRQIIDLFCLHNRCQEELELLKEEMNRLVSFLQNEIRLIDESVDALLPH</sequence>
<dbReference type="OrthoDB" id="5979502at2759"/>
<accession>A0A2B4S4W8</accession>